<reference evidence="1" key="2">
    <citation type="submission" date="2020-11" db="EMBL/GenBank/DDBJ databases">
        <authorList>
            <person name="McCartney M.A."/>
            <person name="Auch B."/>
            <person name="Kono T."/>
            <person name="Mallez S."/>
            <person name="Becker A."/>
            <person name="Gohl D.M."/>
            <person name="Silverstein K.A.T."/>
            <person name="Koren S."/>
            <person name="Bechman K.B."/>
            <person name="Herman A."/>
            <person name="Abrahante J.E."/>
            <person name="Garbe J."/>
        </authorList>
    </citation>
    <scope>NUCLEOTIDE SEQUENCE</scope>
    <source>
        <strain evidence="1">Duluth1</strain>
        <tissue evidence="1">Whole animal</tissue>
    </source>
</reference>
<evidence type="ECO:0000313" key="1">
    <source>
        <dbReference type="EMBL" id="KAH3806413.1"/>
    </source>
</evidence>
<comment type="caution">
    <text evidence="1">The sequence shown here is derived from an EMBL/GenBank/DDBJ whole genome shotgun (WGS) entry which is preliminary data.</text>
</comment>
<dbReference type="EMBL" id="JAIWYP010000006">
    <property type="protein sequence ID" value="KAH3806413.1"/>
    <property type="molecule type" value="Genomic_DNA"/>
</dbReference>
<organism evidence="1 2">
    <name type="scientific">Dreissena polymorpha</name>
    <name type="common">Zebra mussel</name>
    <name type="synonym">Mytilus polymorpha</name>
    <dbReference type="NCBI Taxonomy" id="45954"/>
    <lineage>
        <taxon>Eukaryota</taxon>
        <taxon>Metazoa</taxon>
        <taxon>Spiralia</taxon>
        <taxon>Lophotrochozoa</taxon>
        <taxon>Mollusca</taxon>
        <taxon>Bivalvia</taxon>
        <taxon>Autobranchia</taxon>
        <taxon>Heteroconchia</taxon>
        <taxon>Euheterodonta</taxon>
        <taxon>Imparidentia</taxon>
        <taxon>Neoheterodontei</taxon>
        <taxon>Myida</taxon>
        <taxon>Dreissenoidea</taxon>
        <taxon>Dreissenidae</taxon>
        <taxon>Dreissena</taxon>
    </lineage>
</organism>
<reference evidence="1" key="1">
    <citation type="journal article" date="2019" name="bioRxiv">
        <title>The Genome of the Zebra Mussel, Dreissena polymorpha: A Resource for Invasive Species Research.</title>
        <authorList>
            <person name="McCartney M.A."/>
            <person name="Auch B."/>
            <person name="Kono T."/>
            <person name="Mallez S."/>
            <person name="Zhang Y."/>
            <person name="Obille A."/>
            <person name="Becker A."/>
            <person name="Abrahante J.E."/>
            <person name="Garbe J."/>
            <person name="Badalamenti J.P."/>
            <person name="Herman A."/>
            <person name="Mangelson H."/>
            <person name="Liachko I."/>
            <person name="Sullivan S."/>
            <person name="Sone E.D."/>
            <person name="Koren S."/>
            <person name="Silverstein K.A.T."/>
            <person name="Beckman K.B."/>
            <person name="Gohl D.M."/>
        </authorList>
    </citation>
    <scope>NUCLEOTIDE SEQUENCE</scope>
    <source>
        <strain evidence="1">Duluth1</strain>
        <tissue evidence="1">Whole animal</tissue>
    </source>
</reference>
<sequence>MFSELVLFKGGTSKTINDFKKAHKDLKIIVSSQEDLKRDINLLLERYVCSVLRPMVDNAINNRNEKSKVRGTKRMLEQSHSQLVVRKTATVRRVETIVGDHERNRLKSIKRNASELESGFKGSGKMLNVES</sequence>
<protein>
    <submittedName>
        <fullName evidence="1">Uncharacterized protein</fullName>
    </submittedName>
</protein>
<evidence type="ECO:0000313" key="2">
    <source>
        <dbReference type="Proteomes" id="UP000828390"/>
    </source>
</evidence>
<name>A0A9D4G0G3_DREPO</name>
<dbReference type="Proteomes" id="UP000828390">
    <property type="component" value="Unassembled WGS sequence"/>
</dbReference>
<proteinExistence type="predicted"/>
<accession>A0A9D4G0G3</accession>
<dbReference type="AlphaFoldDB" id="A0A9D4G0G3"/>
<keyword evidence="2" id="KW-1185">Reference proteome</keyword>
<gene>
    <name evidence="1" type="ORF">DPMN_134734</name>
</gene>